<feature type="compositionally biased region" description="Low complexity" evidence="1">
    <location>
        <begin position="37"/>
        <end position="49"/>
    </location>
</feature>
<reference evidence="3" key="1">
    <citation type="journal article" date="2019" name="Int. J. Syst. Evol. Microbiol.">
        <title>The Global Catalogue of Microorganisms (GCM) 10K type strain sequencing project: providing services to taxonomists for standard genome sequencing and annotation.</title>
        <authorList>
            <consortium name="The Broad Institute Genomics Platform"/>
            <consortium name="The Broad Institute Genome Sequencing Center for Infectious Disease"/>
            <person name="Wu L."/>
            <person name="Ma J."/>
        </authorList>
    </citation>
    <scope>NUCLEOTIDE SEQUENCE [LARGE SCALE GENOMIC DNA]</scope>
    <source>
        <strain evidence="3">KCTC 15012</strain>
    </source>
</reference>
<gene>
    <name evidence="2" type="ORF">ACFPVW_09885</name>
</gene>
<dbReference type="GO" id="GO:0008237">
    <property type="term" value="F:metallopeptidase activity"/>
    <property type="evidence" value="ECO:0007669"/>
    <property type="project" value="UniProtKB-KW"/>
</dbReference>
<evidence type="ECO:0000313" key="3">
    <source>
        <dbReference type="Proteomes" id="UP001596132"/>
    </source>
</evidence>
<dbReference type="Pfam" id="PF12118">
    <property type="entry name" value="SprA-related"/>
    <property type="match status" value="1"/>
</dbReference>
<name>A0ABW0YBQ7_9GAMM</name>
<sequence length="256" mass="27865">MNINVSLPPIIPNQLHPQTESAQTDNRRAELVPQLRQSEASGAESGVSSQKDKSSTPQTHPNALPQSTRDNPQANPAALPQRFAEATDEEGKRRQQQESGRQEQQKQQRQVEVLVERDLEVRKHEQAHQSAGGQHAGSPTYEYAYGPDGKRYASGGEVAIDIAAVHGDPAATLAKMQQVRAAALAPIEPSSQDLSVARSAILKEAQTRKELMAAGSEDAQSASPLGIYMDRRNQVIAQHYQQASRPAPRQSFGLDI</sequence>
<feature type="compositionally biased region" description="Polar residues" evidence="1">
    <location>
        <begin position="15"/>
        <end position="24"/>
    </location>
</feature>
<keyword evidence="2" id="KW-0482">Metalloprotease</keyword>
<comment type="caution">
    <text evidence="2">The sequence shown here is derived from an EMBL/GenBank/DDBJ whole genome shotgun (WGS) entry which is preliminary data.</text>
</comment>
<accession>A0ABW0YBQ7</accession>
<evidence type="ECO:0000256" key="1">
    <source>
        <dbReference type="SAM" id="MobiDB-lite"/>
    </source>
</evidence>
<dbReference type="RefSeq" id="WP_042639187.1">
    <property type="nucleotide sequence ID" value="NZ_CDDF01000003.1"/>
</dbReference>
<organism evidence="2 3">
    <name type="scientific">Aeromonas eucrenophila</name>
    <dbReference type="NCBI Taxonomy" id="649"/>
    <lineage>
        <taxon>Bacteria</taxon>
        <taxon>Pseudomonadati</taxon>
        <taxon>Pseudomonadota</taxon>
        <taxon>Gammaproteobacteria</taxon>
        <taxon>Aeromonadales</taxon>
        <taxon>Aeromonadaceae</taxon>
        <taxon>Aeromonas</taxon>
    </lineage>
</organism>
<feature type="region of interest" description="Disordered" evidence="1">
    <location>
        <begin position="123"/>
        <end position="142"/>
    </location>
</feature>
<proteinExistence type="predicted"/>
<keyword evidence="2" id="KW-0645">Protease</keyword>
<dbReference type="Proteomes" id="UP001596132">
    <property type="component" value="Unassembled WGS sequence"/>
</dbReference>
<keyword evidence="3" id="KW-1185">Reference proteome</keyword>
<feature type="compositionally biased region" description="Basic and acidic residues" evidence="1">
    <location>
        <begin position="89"/>
        <end position="106"/>
    </location>
</feature>
<keyword evidence="2" id="KW-0378">Hydrolase</keyword>
<evidence type="ECO:0000313" key="2">
    <source>
        <dbReference type="EMBL" id="MFC5706362.1"/>
    </source>
</evidence>
<dbReference type="EMBL" id="JBHSPP010000010">
    <property type="protein sequence ID" value="MFC5706362.1"/>
    <property type="molecule type" value="Genomic_DNA"/>
</dbReference>
<feature type="region of interest" description="Disordered" evidence="1">
    <location>
        <begin position="1"/>
        <end position="112"/>
    </location>
</feature>
<protein>
    <submittedName>
        <fullName evidence="2">Metalloprotease CJM1_0395 family protein</fullName>
    </submittedName>
</protein>
<dbReference type="InterPro" id="IPR021973">
    <property type="entry name" value="SprA-related"/>
</dbReference>
<feature type="compositionally biased region" description="Polar residues" evidence="1">
    <location>
        <begin position="55"/>
        <end position="74"/>
    </location>
</feature>